<evidence type="ECO:0000313" key="2">
    <source>
        <dbReference type="Proteomes" id="UP000289340"/>
    </source>
</evidence>
<gene>
    <name evidence="1" type="ORF">D0Y65_004387</name>
</gene>
<protein>
    <submittedName>
        <fullName evidence="1">Uncharacterized protein</fullName>
    </submittedName>
</protein>
<keyword evidence="2" id="KW-1185">Reference proteome</keyword>
<proteinExistence type="predicted"/>
<dbReference type="InterPro" id="IPR036691">
    <property type="entry name" value="Endo/exonu/phosph_ase_sf"/>
</dbReference>
<comment type="caution">
    <text evidence="1">The sequence shown here is derived from an EMBL/GenBank/DDBJ whole genome shotgun (WGS) entry which is preliminary data.</text>
</comment>
<reference evidence="1 2" key="1">
    <citation type="submission" date="2018-09" db="EMBL/GenBank/DDBJ databases">
        <title>A high-quality reference genome of wild soybean provides a powerful tool to mine soybean genomes.</title>
        <authorList>
            <person name="Xie M."/>
            <person name="Chung C.Y.L."/>
            <person name="Li M.-W."/>
            <person name="Wong F.-L."/>
            <person name="Chan T.-F."/>
            <person name="Lam H.-M."/>
        </authorList>
    </citation>
    <scope>NUCLEOTIDE SEQUENCE [LARGE SCALE GENOMIC DNA]</scope>
    <source>
        <strain evidence="2">cv. W05</strain>
        <tissue evidence="1">Hypocotyl of etiolated seedlings</tissue>
    </source>
</reference>
<name>A0A445LR44_GLYSO</name>
<dbReference type="Proteomes" id="UP000289340">
    <property type="component" value="Chromosome 2"/>
</dbReference>
<dbReference type="Gene3D" id="3.60.10.10">
    <property type="entry name" value="Endonuclease/exonuclease/phosphatase"/>
    <property type="match status" value="1"/>
</dbReference>
<organism evidence="1 2">
    <name type="scientific">Glycine soja</name>
    <name type="common">Wild soybean</name>
    <dbReference type="NCBI Taxonomy" id="3848"/>
    <lineage>
        <taxon>Eukaryota</taxon>
        <taxon>Viridiplantae</taxon>
        <taxon>Streptophyta</taxon>
        <taxon>Embryophyta</taxon>
        <taxon>Tracheophyta</taxon>
        <taxon>Spermatophyta</taxon>
        <taxon>Magnoliopsida</taxon>
        <taxon>eudicotyledons</taxon>
        <taxon>Gunneridae</taxon>
        <taxon>Pentapetalae</taxon>
        <taxon>rosids</taxon>
        <taxon>fabids</taxon>
        <taxon>Fabales</taxon>
        <taxon>Fabaceae</taxon>
        <taxon>Papilionoideae</taxon>
        <taxon>50 kb inversion clade</taxon>
        <taxon>NPAAA clade</taxon>
        <taxon>indigoferoid/millettioid clade</taxon>
        <taxon>Phaseoleae</taxon>
        <taxon>Glycine</taxon>
        <taxon>Glycine subgen. Soja</taxon>
    </lineage>
</organism>
<dbReference type="EMBL" id="QZWG01000002">
    <property type="protein sequence ID" value="RZC25664.1"/>
    <property type="molecule type" value="Genomic_DNA"/>
</dbReference>
<dbReference type="SUPFAM" id="SSF56219">
    <property type="entry name" value="DNase I-like"/>
    <property type="match status" value="1"/>
</dbReference>
<evidence type="ECO:0000313" key="1">
    <source>
        <dbReference type="EMBL" id="RZC25664.1"/>
    </source>
</evidence>
<sequence>MEEGFTRMAVDQLPQVDKPMYNYKSSMKRAKAQGKLKDLDISKRHVEPEVEPIEAFVNKGWGAKDIKKGVGDVSWCMLGDFDASHGREKRKGRSTGSNQGDKEMKEFNVFVDSMEIVDIPLVGRKFTWVRVGGNAMIRIDRIMVSIDSLHS</sequence>
<accession>A0A445LR44</accession>
<dbReference type="AlphaFoldDB" id="A0A445LR44"/>